<dbReference type="InterPro" id="IPR014825">
    <property type="entry name" value="DNA_alkylation"/>
</dbReference>
<keyword evidence="2" id="KW-1185">Reference proteome</keyword>
<protein>
    <submittedName>
        <fullName evidence="1">DNA alkylation repair protein</fullName>
    </submittedName>
</protein>
<sequence length="231" mass="25724">MNPTVKEVMAELESLGSAQTRKTYLRHGASEPLYGVKFGDLRPLQKRHRGDQELAELLMDTGNSDAMTLALLIADPTQVSSRQIDDWLKRMTYSLLVGMVADLASRTYYAAAKWKKWSKSRQERSLSAAYTLLASWLVHDTANVPDEIAEAALDRIESTIHDAPNQARHAMNQALISIGIYLPSYRDRAFGVAKAIGKVSVDHGDTSCKTPDAAAYIERALKHGRRKRRPS</sequence>
<dbReference type="SUPFAM" id="SSF48371">
    <property type="entry name" value="ARM repeat"/>
    <property type="match status" value="1"/>
</dbReference>
<dbReference type="InterPro" id="IPR016024">
    <property type="entry name" value="ARM-type_fold"/>
</dbReference>
<gene>
    <name evidence="1" type="ORF">GCM10023156_61520</name>
</gene>
<comment type="caution">
    <text evidence="1">The sequence shown here is derived from an EMBL/GenBank/DDBJ whole genome shotgun (WGS) entry which is preliminary data.</text>
</comment>
<proteinExistence type="predicted"/>
<dbReference type="EMBL" id="BAABGA010000107">
    <property type="protein sequence ID" value="GAA4469463.1"/>
    <property type="molecule type" value="Genomic_DNA"/>
</dbReference>
<dbReference type="Pfam" id="PF08713">
    <property type="entry name" value="DNA_alkylation"/>
    <property type="match status" value="1"/>
</dbReference>
<evidence type="ECO:0000313" key="1">
    <source>
        <dbReference type="EMBL" id="GAA4469463.1"/>
    </source>
</evidence>
<accession>A0ABP8NQ05</accession>
<evidence type="ECO:0000313" key="2">
    <source>
        <dbReference type="Proteomes" id="UP001500840"/>
    </source>
</evidence>
<dbReference type="PANTHER" id="PTHR41291">
    <property type="entry name" value="DNA ALKYLATION REPAIR PROTEIN"/>
    <property type="match status" value="1"/>
</dbReference>
<organism evidence="1 2">
    <name type="scientific">Novipirellula rosea</name>
    <dbReference type="NCBI Taxonomy" id="1031540"/>
    <lineage>
        <taxon>Bacteria</taxon>
        <taxon>Pseudomonadati</taxon>
        <taxon>Planctomycetota</taxon>
        <taxon>Planctomycetia</taxon>
        <taxon>Pirellulales</taxon>
        <taxon>Pirellulaceae</taxon>
        <taxon>Novipirellula</taxon>
    </lineage>
</organism>
<dbReference type="PANTHER" id="PTHR41291:SF1">
    <property type="entry name" value="DNA ALKYLATION REPAIR PROTEIN"/>
    <property type="match status" value="1"/>
</dbReference>
<name>A0ABP8NQ05_9BACT</name>
<reference evidence="2" key="1">
    <citation type="journal article" date="2019" name="Int. J. Syst. Evol. Microbiol.">
        <title>The Global Catalogue of Microorganisms (GCM) 10K type strain sequencing project: providing services to taxonomists for standard genome sequencing and annotation.</title>
        <authorList>
            <consortium name="The Broad Institute Genomics Platform"/>
            <consortium name="The Broad Institute Genome Sequencing Center for Infectious Disease"/>
            <person name="Wu L."/>
            <person name="Ma J."/>
        </authorList>
    </citation>
    <scope>NUCLEOTIDE SEQUENCE [LARGE SCALE GENOMIC DNA]</scope>
    <source>
        <strain evidence="2">JCM 17759</strain>
    </source>
</reference>
<dbReference type="Proteomes" id="UP001500840">
    <property type="component" value="Unassembled WGS sequence"/>
</dbReference>
<dbReference type="RefSeq" id="WP_345327470.1">
    <property type="nucleotide sequence ID" value="NZ_BAABGA010000107.1"/>
</dbReference>